<dbReference type="RefSeq" id="WP_144398307.1">
    <property type="nucleotide sequence ID" value="NZ_VJXW01000010.1"/>
</dbReference>
<organism evidence="2 3">
    <name type="scientific">Criibacterium bergeronii</name>
    <dbReference type="NCBI Taxonomy" id="1871336"/>
    <lineage>
        <taxon>Bacteria</taxon>
        <taxon>Bacillati</taxon>
        <taxon>Bacillota</taxon>
        <taxon>Clostridia</taxon>
        <taxon>Peptostreptococcales</taxon>
        <taxon>Filifactoraceae</taxon>
        <taxon>Criibacterium</taxon>
    </lineage>
</organism>
<gene>
    <name evidence="2" type="ORF">FL857_07275</name>
</gene>
<evidence type="ECO:0000313" key="2">
    <source>
        <dbReference type="EMBL" id="TRW25414.1"/>
    </source>
</evidence>
<dbReference type="OrthoDB" id="1701440at2"/>
<evidence type="ECO:0000313" key="3">
    <source>
        <dbReference type="Proteomes" id="UP000319424"/>
    </source>
</evidence>
<dbReference type="AlphaFoldDB" id="A0A552V4K9"/>
<evidence type="ECO:0000256" key="1">
    <source>
        <dbReference type="SAM" id="Coils"/>
    </source>
</evidence>
<protein>
    <submittedName>
        <fullName evidence="2">Uncharacterized protein</fullName>
    </submittedName>
</protein>
<feature type="coiled-coil region" evidence="1">
    <location>
        <begin position="34"/>
        <end position="94"/>
    </location>
</feature>
<reference evidence="2 3" key="1">
    <citation type="submission" date="2019-07" db="EMBL/GenBank/DDBJ databases">
        <title>Criibacterium bergeronii gen. nov., sp. nov. isolated from human clinical samples.</title>
        <authorList>
            <person name="Maheux A.F."/>
            <person name="Boudreau D.K."/>
            <person name="Berube E."/>
            <person name="Brodeur S."/>
            <person name="Bernard K.A."/>
            <person name="Abed J.Y."/>
            <person name="Ducrey E."/>
            <person name="Guay E.F."/>
            <person name="Raymond F."/>
            <person name="Corbeil J."/>
            <person name="Domingo M.-C."/>
            <person name="Roy P.H."/>
            <person name="Boissinot M."/>
            <person name="Tocheva E.I."/>
            <person name="Omar R.F."/>
        </authorList>
    </citation>
    <scope>NUCLEOTIDE SEQUENCE [LARGE SCALE GENOMIC DNA]</scope>
    <source>
        <strain evidence="2 3">CCRI-24246</strain>
    </source>
</reference>
<keyword evidence="1" id="KW-0175">Coiled coil</keyword>
<sequence length="104" mass="12266">MEGFIKKILDLDEEAKHYSDEVSSQKITLQKENEKKLSDIEDKYKTQIENLKQDFENQLEELEKTERAKLVDFENKAEEMGKEYEAQKADLLEKMSKFVLESGD</sequence>
<dbReference type="EMBL" id="VJXW01000010">
    <property type="protein sequence ID" value="TRW25414.1"/>
    <property type="molecule type" value="Genomic_DNA"/>
</dbReference>
<proteinExistence type="predicted"/>
<comment type="caution">
    <text evidence="2">The sequence shown here is derived from an EMBL/GenBank/DDBJ whole genome shotgun (WGS) entry which is preliminary data.</text>
</comment>
<accession>A0A552V4K9</accession>
<name>A0A552V4K9_9FIRM</name>
<dbReference type="Proteomes" id="UP000319424">
    <property type="component" value="Unassembled WGS sequence"/>
</dbReference>